<dbReference type="InterPro" id="IPR005135">
    <property type="entry name" value="Endo/exonuclease/phosphatase"/>
</dbReference>
<dbReference type="SUPFAM" id="SSF56219">
    <property type="entry name" value="DNase I-like"/>
    <property type="match status" value="1"/>
</dbReference>
<dbReference type="PANTHER" id="PTHR12121">
    <property type="entry name" value="CARBON CATABOLITE REPRESSOR PROTEIN 4"/>
    <property type="match status" value="1"/>
</dbReference>
<feature type="signal peptide" evidence="1">
    <location>
        <begin position="1"/>
        <end position="22"/>
    </location>
</feature>
<dbReference type="Proteomes" id="UP001620408">
    <property type="component" value="Unassembled WGS sequence"/>
</dbReference>
<feature type="chain" id="PRO_5047267735" evidence="1">
    <location>
        <begin position="23"/>
        <end position="276"/>
    </location>
</feature>
<name>A0ABW8KAB3_9GAMM</name>
<dbReference type="GO" id="GO:0004519">
    <property type="term" value="F:endonuclease activity"/>
    <property type="evidence" value="ECO:0007669"/>
    <property type="project" value="UniProtKB-KW"/>
</dbReference>
<evidence type="ECO:0000256" key="1">
    <source>
        <dbReference type="SAM" id="SignalP"/>
    </source>
</evidence>
<gene>
    <name evidence="3" type="ORF">ISS97_17660</name>
</gene>
<dbReference type="PANTHER" id="PTHR12121:SF36">
    <property type="entry name" value="ENDONUCLEASE_EXONUCLEASE_PHOSPHATASE DOMAIN-CONTAINING PROTEIN"/>
    <property type="match status" value="1"/>
</dbReference>
<comment type="caution">
    <text evidence="3">The sequence shown here is derived from an EMBL/GenBank/DDBJ whole genome shotgun (WGS) entry which is preliminary data.</text>
</comment>
<protein>
    <submittedName>
        <fullName evidence="3">Endonuclease/exonuclease/phosphatase family protein</fullName>
    </submittedName>
</protein>
<keyword evidence="3" id="KW-0378">Hydrolase</keyword>
<reference evidence="3 4" key="1">
    <citation type="submission" date="2020-10" db="EMBL/GenBank/DDBJ databases">
        <title>Phylogeny of dyella-like bacteria.</title>
        <authorList>
            <person name="Fu J."/>
        </authorList>
    </citation>
    <scope>NUCLEOTIDE SEQUENCE [LARGE SCALE GENOMIC DNA]</scope>
    <source>
        <strain evidence="3 4">BB4</strain>
    </source>
</reference>
<dbReference type="InterPro" id="IPR050410">
    <property type="entry name" value="CCR4/nocturin_mRNA_transcr"/>
</dbReference>
<sequence length="276" mass="31384">MTRLSRIALALAIAVAALPAAATDLKVMSFNVRTMAAQDGPNGWDKRRDLFADTIRQLHPDVIGTQELIKQQGDDTVERLPEYTWFGRDRFGGHNDEHMGIFYRKDRLKLVESGDFWLSDTPDKVASITWGNIFPRMVNWALFEHLPNHKRFYLLDTHFPYRDQDEDARTRGAREIAAWIAKLPPDVPVIITGDFNTEPSSEAHTVLTATLKDAWNTAPKREGPAKTFHDFTGKATVQIDWILYRGVKANAMRTITTSKDGRYPSDHFPVQADFTL</sequence>
<dbReference type="InterPro" id="IPR036691">
    <property type="entry name" value="Endo/exonu/phosph_ase_sf"/>
</dbReference>
<keyword evidence="1" id="KW-0732">Signal</keyword>
<dbReference type="Pfam" id="PF03372">
    <property type="entry name" value="Exo_endo_phos"/>
    <property type="match status" value="1"/>
</dbReference>
<dbReference type="EMBL" id="JADIKD010000012">
    <property type="protein sequence ID" value="MFK2919101.1"/>
    <property type="molecule type" value="Genomic_DNA"/>
</dbReference>
<evidence type="ECO:0000313" key="4">
    <source>
        <dbReference type="Proteomes" id="UP001620408"/>
    </source>
</evidence>
<dbReference type="Gene3D" id="3.60.10.10">
    <property type="entry name" value="Endonuclease/exonuclease/phosphatase"/>
    <property type="match status" value="1"/>
</dbReference>
<feature type="domain" description="Endonuclease/exonuclease/phosphatase" evidence="2">
    <location>
        <begin position="28"/>
        <end position="267"/>
    </location>
</feature>
<keyword evidence="4" id="KW-1185">Reference proteome</keyword>
<evidence type="ECO:0000313" key="3">
    <source>
        <dbReference type="EMBL" id="MFK2919101.1"/>
    </source>
</evidence>
<evidence type="ECO:0000259" key="2">
    <source>
        <dbReference type="Pfam" id="PF03372"/>
    </source>
</evidence>
<accession>A0ABW8KAB3</accession>
<proteinExistence type="predicted"/>
<dbReference type="CDD" id="cd09083">
    <property type="entry name" value="EEP-1"/>
    <property type="match status" value="1"/>
</dbReference>
<dbReference type="RefSeq" id="WP_379983271.1">
    <property type="nucleotide sequence ID" value="NZ_JADIKD010000012.1"/>
</dbReference>
<keyword evidence="3" id="KW-0255">Endonuclease</keyword>
<keyword evidence="3" id="KW-0540">Nuclease</keyword>
<organism evidence="3 4">
    <name type="scientific">Dyella koreensis</name>
    <dbReference type="NCBI Taxonomy" id="311235"/>
    <lineage>
        <taxon>Bacteria</taxon>
        <taxon>Pseudomonadati</taxon>
        <taxon>Pseudomonadota</taxon>
        <taxon>Gammaproteobacteria</taxon>
        <taxon>Lysobacterales</taxon>
        <taxon>Rhodanobacteraceae</taxon>
        <taxon>Dyella</taxon>
    </lineage>
</organism>